<dbReference type="Proteomes" id="UP001523369">
    <property type="component" value="Unassembled WGS sequence"/>
</dbReference>
<proteinExistence type="predicted"/>
<comment type="caution">
    <text evidence="1">The sequence shown here is derived from an EMBL/GenBank/DDBJ whole genome shotgun (WGS) entry which is preliminary data.</text>
</comment>
<dbReference type="EMBL" id="JAMYJR010000006">
    <property type="protein sequence ID" value="MCO8270520.1"/>
    <property type="molecule type" value="Genomic_DNA"/>
</dbReference>
<reference evidence="1 2" key="1">
    <citation type="submission" date="2022-06" db="EMBL/GenBank/DDBJ databases">
        <title>New Species of the Genus Actinoplanes, ActinopZanes ferrugineus.</title>
        <authorList>
            <person name="Ding P."/>
        </authorList>
    </citation>
    <scope>NUCLEOTIDE SEQUENCE [LARGE SCALE GENOMIC DNA]</scope>
    <source>
        <strain evidence="1 2">TRM88003</strain>
    </source>
</reference>
<organism evidence="1 2">
    <name type="scientific">Paractinoplanes aksuensis</name>
    <dbReference type="NCBI Taxonomy" id="2939490"/>
    <lineage>
        <taxon>Bacteria</taxon>
        <taxon>Bacillati</taxon>
        <taxon>Actinomycetota</taxon>
        <taxon>Actinomycetes</taxon>
        <taxon>Micromonosporales</taxon>
        <taxon>Micromonosporaceae</taxon>
        <taxon>Paractinoplanes</taxon>
    </lineage>
</organism>
<name>A0ABT1DKF9_9ACTN</name>
<keyword evidence="2" id="KW-1185">Reference proteome</keyword>
<gene>
    <name evidence="1" type="ORF">M1L60_07910</name>
</gene>
<protein>
    <submittedName>
        <fullName evidence="1">Uncharacterized protein</fullName>
    </submittedName>
</protein>
<accession>A0ABT1DKF9</accession>
<evidence type="ECO:0000313" key="1">
    <source>
        <dbReference type="EMBL" id="MCO8270520.1"/>
    </source>
</evidence>
<sequence length="66" mass="6593">MTGSSAPAGPVRPERVLRGLPINRLSIDAATECATGSSAPAGPVAWGEVLRGLPINRLSIGAALTA</sequence>
<dbReference type="RefSeq" id="WP_253236656.1">
    <property type="nucleotide sequence ID" value="NZ_JAMYJR010000006.1"/>
</dbReference>
<evidence type="ECO:0000313" key="2">
    <source>
        <dbReference type="Proteomes" id="UP001523369"/>
    </source>
</evidence>